<reference evidence="3 4" key="1">
    <citation type="submission" date="2018-10" db="EMBL/GenBank/DDBJ databases">
        <title>Genome sequencing of Mucilaginibacter sp. HYN0043.</title>
        <authorList>
            <person name="Kim M."/>
            <person name="Yi H."/>
        </authorList>
    </citation>
    <scope>NUCLEOTIDE SEQUENCE [LARGE SCALE GENOMIC DNA]</scope>
    <source>
        <strain evidence="3 4">HYN0043</strain>
    </source>
</reference>
<keyword evidence="1" id="KW-1133">Transmembrane helix</keyword>
<evidence type="ECO:0000313" key="3">
    <source>
        <dbReference type="EMBL" id="AYL97620.1"/>
    </source>
</evidence>
<name>A0A494VVW5_9SPHI</name>
<dbReference type="GO" id="GO:0016491">
    <property type="term" value="F:oxidoreductase activity"/>
    <property type="evidence" value="ECO:0007669"/>
    <property type="project" value="InterPro"/>
</dbReference>
<accession>A0A494VVW5</accession>
<dbReference type="InterPro" id="IPR036249">
    <property type="entry name" value="Thioredoxin-like_sf"/>
</dbReference>
<dbReference type="EMBL" id="CP032869">
    <property type="protein sequence ID" value="AYL97620.1"/>
    <property type="molecule type" value="Genomic_DNA"/>
</dbReference>
<organism evidence="3 4">
    <name type="scientific">Mucilaginibacter celer</name>
    <dbReference type="NCBI Taxonomy" id="2305508"/>
    <lineage>
        <taxon>Bacteria</taxon>
        <taxon>Pseudomonadati</taxon>
        <taxon>Bacteroidota</taxon>
        <taxon>Sphingobacteriia</taxon>
        <taxon>Sphingobacteriales</taxon>
        <taxon>Sphingobacteriaceae</taxon>
        <taxon>Mucilaginibacter</taxon>
    </lineage>
</organism>
<evidence type="ECO:0000256" key="1">
    <source>
        <dbReference type="SAM" id="Phobius"/>
    </source>
</evidence>
<gene>
    <name evidence="3" type="ORF">HYN43_021010</name>
</gene>
<keyword evidence="4" id="KW-1185">Reference proteome</keyword>
<dbReference type="RefSeq" id="WP_119411185.1">
    <property type="nucleotide sequence ID" value="NZ_CP032869.1"/>
</dbReference>
<dbReference type="Proteomes" id="UP000270046">
    <property type="component" value="Chromosome"/>
</dbReference>
<evidence type="ECO:0000313" key="4">
    <source>
        <dbReference type="Proteomes" id="UP000270046"/>
    </source>
</evidence>
<dbReference type="Gene3D" id="3.40.30.10">
    <property type="entry name" value="Glutaredoxin"/>
    <property type="match status" value="1"/>
</dbReference>
<dbReference type="InterPro" id="IPR000866">
    <property type="entry name" value="AhpC/TSA"/>
</dbReference>
<sequence>MKRKTVFFLIIGSVLLLVVILGYCSLRKVSNRELAARRGKPMPVLPFRFLSPLHSLEGKPVVINYFSPDCDHCQYMATQMVKNKNAFKTCEVVMVTGANEGQTRAFITQYKLNELSFITVGIDTASRFFSLFGMADSPSFFVYSRQHYLQRAIAGETRIDSLSCLLN</sequence>
<dbReference type="AlphaFoldDB" id="A0A494VVW5"/>
<dbReference type="OrthoDB" id="662072at2"/>
<proteinExistence type="predicted"/>
<feature type="domain" description="Alkyl hydroperoxide reductase subunit C/ Thiol specific antioxidant" evidence="2">
    <location>
        <begin position="53"/>
        <end position="147"/>
    </location>
</feature>
<dbReference type="GO" id="GO:0016209">
    <property type="term" value="F:antioxidant activity"/>
    <property type="evidence" value="ECO:0007669"/>
    <property type="project" value="InterPro"/>
</dbReference>
<keyword evidence="1" id="KW-0472">Membrane</keyword>
<dbReference type="Pfam" id="PF00578">
    <property type="entry name" value="AhpC-TSA"/>
    <property type="match status" value="1"/>
</dbReference>
<dbReference type="SUPFAM" id="SSF52833">
    <property type="entry name" value="Thioredoxin-like"/>
    <property type="match status" value="1"/>
</dbReference>
<feature type="transmembrane region" description="Helical" evidence="1">
    <location>
        <begin position="6"/>
        <end position="26"/>
    </location>
</feature>
<protein>
    <submittedName>
        <fullName evidence="3">TlpA family protein disulfide reductase</fullName>
    </submittedName>
</protein>
<dbReference type="CDD" id="cd02966">
    <property type="entry name" value="TlpA_like_family"/>
    <property type="match status" value="1"/>
</dbReference>
<evidence type="ECO:0000259" key="2">
    <source>
        <dbReference type="Pfam" id="PF00578"/>
    </source>
</evidence>
<dbReference type="KEGG" id="muh:HYN43_021010"/>
<keyword evidence="1" id="KW-0812">Transmembrane</keyword>